<sequence>MNARTWARRAASVAVTLLAVVVVAAFVVQAAPGAVGAEESYVVLSGSMEPAISPGDAVVVRHVAPENVGAGDVITFQRAGESTPVTHRVVEVVERDGGLAFRTQGDANEDPDPTLVPADALVGEVWFAMPLVGHVVLFANTLLGRVLFVVVPLLAFGASELYAYATADDGDEDAGDPTPVSVGPAPESSADAGGVALSTTDLRLSSFVLGAFAAYSAYVAYTDPSPVAVAVVAATAVSLAFVAVVFVLGDAPDSRPTSARTDGGDSERGDADGS</sequence>
<evidence type="ECO:0000256" key="3">
    <source>
        <dbReference type="ARBA" id="ARBA00022989"/>
    </source>
</evidence>
<feature type="region of interest" description="Disordered" evidence="5">
    <location>
        <begin position="169"/>
        <end position="192"/>
    </location>
</feature>
<dbReference type="InterPro" id="IPR036286">
    <property type="entry name" value="LexA/Signal_pep-like_sf"/>
</dbReference>
<name>A0ABD5NCP5_9EURY</name>
<dbReference type="EMBL" id="JBHRWN010000002">
    <property type="protein sequence ID" value="MFC3477062.1"/>
    <property type="molecule type" value="Genomic_DNA"/>
</dbReference>
<evidence type="ECO:0000256" key="6">
    <source>
        <dbReference type="SAM" id="Phobius"/>
    </source>
</evidence>
<dbReference type="CDD" id="cd06530">
    <property type="entry name" value="S26_SPase_I"/>
    <property type="match status" value="1"/>
</dbReference>
<evidence type="ECO:0000256" key="2">
    <source>
        <dbReference type="ARBA" id="ARBA00022692"/>
    </source>
</evidence>
<dbReference type="InterPro" id="IPR019533">
    <property type="entry name" value="Peptidase_S26"/>
</dbReference>
<protein>
    <submittedName>
        <fullName evidence="7">Signal peptidase I</fullName>
        <ecNumber evidence="7">3.4.21.89</ecNumber>
    </submittedName>
</protein>
<dbReference type="SUPFAM" id="SSF51306">
    <property type="entry name" value="LexA/Signal peptidase"/>
    <property type="match status" value="1"/>
</dbReference>
<organism evidence="7 8">
    <name type="scientific">Halobacterium litoreum</name>
    <dbReference type="NCBI Taxonomy" id="2039234"/>
    <lineage>
        <taxon>Archaea</taxon>
        <taxon>Methanobacteriati</taxon>
        <taxon>Methanobacteriota</taxon>
        <taxon>Stenosarchaea group</taxon>
        <taxon>Halobacteria</taxon>
        <taxon>Halobacteriales</taxon>
        <taxon>Halobacteriaceae</taxon>
        <taxon>Halobacterium</taxon>
    </lineage>
</organism>
<dbReference type="AlphaFoldDB" id="A0ABD5NCP5"/>
<reference evidence="7 8" key="1">
    <citation type="journal article" date="2019" name="Int. J. Syst. Evol. Microbiol.">
        <title>The Global Catalogue of Microorganisms (GCM) 10K type strain sequencing project: providing services to taxonomists for standard genome sequencing and annotation.</title>
        <authorList>
            <consortium name="The Broad Institute Genomics Platform"/>
            <consortium name="The Broad Institute Genome Sequencing Center for Infectious Disease"/>
            <person name="Wu L."/>
            <person name="Ma J."/>
        </authorList>
    </citation>
    <scope>NUCLEOTIDE SEQUENCE [LARGE SCALE GENOMIC DNA]</scope>
    <source>
        <strain evidence="7 8">CGMCC 1.12562</strain>
    </source>
</reference>
<accession>A0ABD5NCP5</accession>
<gene>
    <name evidence="7" type="ORF">ACFOKC_04920</name>
</gene>
<feature type="transmembrane region" description="Helical" evidence="6">
    <location>
        <begin position="131"/>
        <end position="156"/>
    </location>
</feature>
<dbReference type="PRINTS" id="PR00728">
    <property type="entry name" value="SIGNALPTASE"/>
</dbReference>
<dbReference type="GeneID" id="69117016"/>
<evidence type="ECO:0000313" key="7">
    <source>
        <dbReference type="EMBL" id="MFC3477062.1"/>
    </source>
</evidence>
<feature type="transmembrane region" description="Helical" evidence="6">
    <location>
        <begin position="204"/>
        <end position="221"/>
    </location>
</feature>
<dbReference type="EC" id="3.4.21.89" evidence="7"/>
<proteinExistence type="predicted"/>
<dbReference type="Gene3D" id="2.10.109.10">
    <property type="entry name" value="Umud Fragment, subunit A"/>
    <property type="match status" value="1"/>
</dbReference>
<dbReference type="PANTHER" id="PTHR10806:SF6">
    <property type="entry name" value="SIGNAL PEPTIDASE COMPLEX CATALYTIC SUBUNIT SEC11"/>
    <property type="match status" value="1"/>
</dbReference>
<keyword evidence="3 6" id="KW-1133">Transmembrane helix</keyword>
<dbReference type="GO" id="GO:0009003">
    <property type="term" value="F:signal peptidase activity"/>
    <property type="evidence" value="ECO:0007669"/>
    <property type="project" value="UniProtKB-EC"/>
</dbReference>
<keyword evidence="2 6" id="KW-0812">Transmembrane</keyword>
<keyword evidence="4 6" id="KW-0472">Membrane</keyword>
<dbReference type="PANTHER" id="PTHR10806">
    <property type="entry name" value="SIGNAL PEPTIDASE COMPLEX CATALYTIC SUBUNIT SEC11"/>
    <property type="match status" value="1"/>
</dbReference>
<feature type="transmembrane region" description="Helical" evidence="6">
    <location>
        <begin position="227"/>
        <end position="248"/>
    </location>
</feature>
<comment type="caution">
    <text evidence="7">The sequence shown here is derived from an EMBL/GenBank/DDBJ whole genome shotgun (WGS) entry which is preliminary data.</text>
</comment>
<evidence type="ECO:0000256" key="4">
    <source>
        <dbReference type="ARBA" id="ARBA00023136"/>
    </source>
</evidence>
<keyword evidence="7" id="KW-0378">Hydrolase</keyword>
<dbReference type="RefSeq" id="WP_232571804.1">
    <property type="nucleotide sequence ID" value="NZ_CP089466.1"/>
</dbReference>
<feature type="region of interest" description="Disordered" evidence="5">
    <location>
        <begin position="253"/>
        <end position="274"/>
    </location>
</feature>
<dbReference type="GO" id="GO:0016020">
    <property type="term" value="C:membrane"/>
    <property type="evidence" value="ECO:0007669"/>
    <property type="project" value="UniProtKB-SubCell"/>
</dbReference>
<dbReference type="NCBIfam" id="TIGR02228">
    <property type="entry name" value="sigpep_I_arch"/>
    <property type="match status" value="1"/>
</dbReference>
<dbReference type="Proteomes" id="UP001595660">
    <property type="component" value="Unassembled WGS sequence"/>
</dbReference>
<keyword evidence="8" id="KW-1185">Reference proteome</keyword>
<dbReference type="InterPro" id="IPR001733">
    <property type="entry name" value="Peptidase_S26B"/>
</dbReference>
<evidence type="ECO:0000256" key="5">
    <source>
        <dbReference type="SAM" id="MobiDB-lite"/>
    </source>
</evidence>
<feature type="compositionally biased region" description="Basic and acidic residues" evidence="5">
    <location>
        <begin position="262"/>
        <end position="274"/>
    </location>
</feature>
<evidence type="ECO:0000313" key="8">
    <source>
        <dbReference type="Proteomes" id="UP001595660"/>
    </source>
</evidence>
<evidence type="ECO:0000256" key="1">
    <source>
        <dbReference type="ARBA" id="ARBA00004370"/>
    </source>
</evidence>
<comment type="subcellular location">
    <subcellularLocation>
        <location evidence="1">Membrane</location>
    </subcellularLocation>
</comment>